<keyword evidence="4" id="KW-0143">Chaperone</keyword>
<organism evidence="5 6">
    <name type="scientific">Nocardia abscessus</name>
    <dbReference type="NCBI Taxonomy" id="120957"/>
    <lineage>
        <taxon>Bacteria</taxon>
        <taxon>Bacillati</taxon>
        <taxon>Actinomycetota</taxon>
        <taxon>Actinomycetes</taxon>
        <taxon>Mycobacteriales</taxon>
        <taxon>Nocardiaceae</taxon>
        <taxon>Nocardia</taxon>
    </lineage>
</organism>
<evidence type="ECO:0000256" key="1">
    <source>
        <dbReference type="ARBA" id="ARBA00004496"/>
    </source>
</evidence>
<proteinExistence type="inferred from homology"/>
<accession>A0ABS0C5L0</accession>
<comment type="similarity">
    <text evidence="2">Belongs to the EspG family.</text>
</comment>
<comment type="caution">
    <text evidence="5">The sequence shown here is derived from an EMBL/GenBank/DDBJ whole genome shotgun (WGS) entry which is preliminary data.</text>
</comment>
<keyword evidence="3" id="KW-0963">Cytoplasm</keyword>
<gene>
    <name evidence="5" type="ORF">IU470_11205</name>
</gene>
<keyword evidence="6" id="KW-1185">Reference proteome</keyword>
<evidence type="ECO:0000313" key="6">
    <source>
        <dbReference type="Proteomes" id="UP000807309"/>
    </source>
</evidence>
<protein>
    <submittedName>
        <fullName evidence="5">ESX secretion-associated protein EspG</fullName>
    </submittedName>
</protein>
<dbReference type="EMBL" id="JADLRE010000007">
    <property type="protein sequence ID" value="MBF6225668.1"/>
    <property type="molecule type" value="Genomic_DNA"/>
</dbReference>
<reference evidence="5 6" key="1">
    <citation type="submission" date="2020-10" db="EMBL/GenBank/DDBJ databases">
        <title>Identification of Nocardia species via Next-generation sequencing and recognition of intraspecies genetic diversity.</title>
        <authorList>
            <person name="Li P."/>
            <person name="Li P."/>
            <person name="Lu B."/>
        </authorList>
    </citation>
    <scope>NUCLEOTIDE SEQUENCE [LARGE SCALE GENOMIC DNA]</scope>
    <source>
        <strain evidence="5 6">N-11</strain>
    </source>
</reference>
<evidence type="ECO:0000256" key="4">
    <source>
        <dbReference type="ARBA" id="ARBA00023186"/>
    </source>
</evidence>
<dbReference type="Proteomes" id="UP000807309">
    <property type="component" value="Unassembled WGS sequence"/>
</dbReference>
<comment type="subcellular location">
    <subcellularLocation>
        <location evidence="1">Cytoplasm</location>
    </subcellularLocation>
</comment>
<name>A0ABS0C5L0_9NOCA</name>
<evidence type="ECO:0000256" key="3">
    <source>
        <dbReference type="ARBA" id="ARBA00022490"/>
    </source>
</evidence>
<evidence type="ECO:0000256" key="2">
    <source>
        <dbReference type="ARBA" id="ARBA00006411"/>
    </source>
</evidence>
<evidence type="ECO:0000313" key="5">
    <source>
        <dbReference type="EMBL" id="MBF6225668.1"/>
    </source>
</evidence>
<sequence length="259" mass="28681">MSDTWEFSGLEFAAAWNAVKETLPEPFVYLSGTTYYDDACRQKYEAWQRIRARWGHELEELMAVLAVPDIRLVIRGIDGRDARNAKGSIRMLASRKGNRAFLVTQKPGTEERTGGFTVVEHDVLTLGHSVAAALPTVDAGQRSAFDLIEHAGKGDGLDYSYGRSLVNDVEDRAASRSESFDRAPAATVGTIVVEQGHSRFGPRGITRSHLGWRDLVDDGRYVIVPGKPPMVVAADVRRLAELINARIIEVVQSIKDERM</sequence>
<dbReference type="InterPro" id="IPR025734">
    <property type="entry name" value="EspG"/>
</dbReference>
<dbReference type="Pfam" id="PF14011">
    <property type="entry name" value="ESX-1_EspG"/>
    <property type="match status" value="1"/>
</dbReference>
<dbReference type="RefSeq" id="WP_195032900.1">
    <property type="nucleotide sequence ID" value="NZ_JADLRE010000007.1"/>
</dbReference>